<dbReference type="EMBL" id="LSRX01000213">
    <property type="protein sequence ID" value="OLQ04337.1"/>
    <property type="molecule type" value="Genomic_DNA"/>
</dbReference>
<dbReference type="SUPFAM" id="SSF49562">
    <property type="entry name" value="C2 domain (Calcium/lipid-binding domain, CaLB)"/>
    <property type="match status" value="1"/>
</dbReference>
<keyword evidence="5" id="KW-1185">Reference proteome</keyword>
<dbReference type="PROSITE" id="PS50222">
    <property type="entry name" value="EF_HAND_2"/>
    <property type="match status" value="2"/>
</dbReference>
<dbReference type="Pfam" id="PF13202">
    <property type="entry name" value="EF-hand_5"/>
    <property type="match status" value="1"/>
</dbReference>
<dbReference type="SMART" id="SM00054">
    <property type="entry name" value="EFh"/>
    <property type="match status" value="2"/>
</dbReference>
<dbReference type="SUPFAM" id="SSF47473">
    <property type="entry name" value="EF-hand"/>
    <property type="match status" value="1"/>
</dbReference>
<dbReference type="Pfam" id="PF00168">
    <property type="entry name" value="C2"/>
    <property type="match status" value="1"/>
</dbReference>
<feature type="region of interest" description="Disordered" evidence="2">
    <location>
        <begin position="562"/>
        <end position="604"/>
    </location>
</feature>
<dbReference type="CDD" id="cd00030">
    <property type="entry name" value="C2"/>
    <property type="match status" value="1"/>
</dbReference>
<accession>A0A1Q9EAA1</accession>
<dbReference type="InterPro" id="IPR011992">
    <property type="entry name" value="EF-hand-dom_pair"/>
</dbReference>
<name>A0A1Q9EAA1_SYMMI</name>
<protein>
    <recommendedName>
        <fullName evidence="3">EF-hand domain-containing protein</fullName>
    </recommendedName>
</protein>
<dbReference type="InterPro" id="IPR011989">
    <property type="entry name" value="ARM-like"/>
</dbReference>
<dbReference type="PROSITE" id="PS00018">
    <property type="entry name" value="EF_HAND_1"/>
    <property type="match status" value="2"/>
</dbReference>
<dbReference type="Gene3D" id="1.10.238.10">
    <property type="entry name" value="EF-hand"/>
    <property type="match status" value="1"/>
</dbReference>
<dbReference type="GO" id="GO:0005509">
    <property type="term" value="F:calcium ion binding"/>
    <property type="evidence" value="ECO:0007669"/>
    <property type="project" value="InterPro"/>
</dbReference>
<evidence type="ECO:0000313" key="5">
    <source>
        <dbReference type="Proteomes" id="UP000186817"/>
    </source>
</evidence>
<dbReference type="OrthoDB" id="186625at2759"/>
<feature type="domain" description="EF-hand" evidence="3">
    <location>
        <begin position="465"/>
        <end position="500"/>
    </location>
</feature>
<dbReference type="InterPro" id="IPR018247">
    <property type="entry name" value="EF_Hand_1_Ca_BS"/>
</dbReference>
<feature type="region of interest" description="Disordered" evidence="2">
    <location>
        <begin position="667"/>
        <end position="697"/>
    </location>
</feature>
<evidence type="ECO:0000256" key="2">
    <source>
        <dbReference type="SAM" id="MobiDB-lite"/>
    </source>
</evidence>
<dbReference type="InterPro" id="IPR000008">
    <property type="entry name" value="C2_dom"/>
</dbReference>
<dbReference type="InterPro" id="IPR035892">
    <property type="entry name" value="C2_domain_sf"/>
</dbReference>
<reference evidence="4 5" key="1">
    <citation type="submission" date="2016-02" db="EMBL/GenBank/DDBJ databases">
        <title>Genome analysis of coral dinoflagellate symbionts highlights evolutionary adaptations to a symbiotic lifestyle.</title>
        <authorList>
            <person name="Aranda M."/>
            <person name="Li Y."/>
            <person name="Liew Y.J."/>
            <person name="Baumgarten S."/>
            <person name="Simakov O."/>
            <person name="Wilson M."/>
            <person name="Piel J."/>
            <person name="Ashoor H."/>
            <person name="Bougouffa S."/>
            <person name="Bajic V.B."/>
            <person name="Ryu T."/>
            <person name="Ravasi T."/>
            <person name="Bayer T."/>
            <person name="Micklem G."/>
            <person name="Kim H."/>
            <person name="Bhak J."/>
            <person name="Lajeunesse T.C."/>
            <person name="Voolstra C.R."/>
        </authorList>
    </citation>
    <scope>NUCLEOTIDE SEQUENCE [LARGE SCALE GENOMIC DNA]</scope>
    <source>
        <strain evidence="4 5">CCMP2467</strain>
    </source>
</reference>
<feature type="region of interest" description="Disordered" evidence="2">
    <location>
        <begin position="620"/>
        <end position="640"/>
    </location>
</feature>
<evidence type="ECO:0000259" key="3">
    <source>
        <dbReference type="PROSITE" id="PS50222"/>
    </source>
</evidence>
<feature type="domain" description="EF-hand" evidence="3">
    <location>
        <begin position="587"/>
        <end position="622"/>
    </location>
</feature>
<dbReference type="Proteomes" id="UP000186817">
    <property type="component" value="Unassembled WGS sequence"/>
</dbReference>
<gene>
    <name evidence="4" type="ORF">AK812_SmicGene12560</name>
</gene>
<dbReference type="InterPro" id="IPR016024">
    <property type="entry name" value="ARM-type_fold"/>
</dbReference>
<dbReference type="AlphaFoldDB" id="A0A1Q9EAA1"/>
<dbReference type="SUPFAM" id="SSF48371">
    <property type="entry name" value="ARM repeat"/>
    <property type="match status" value="1"/>
</dbReference>
<keyword evidence="1" id="KW-0106">Calcium</keyword>
<evidence type="ECO:0000256" key="1">
    <source>
        <dbReference type="ARBA" id="ARBA00022837"/>
    </source>
</evidence>
<evidence type="ECO:0000313" key="4">
    <source>
        <dbReference type="EMBL" id="OLQ04337.1"/>
    </source>
</evidence>
<comment type="caution">
    <text evidence="4">The sequence shown here is derived from an EMBL/GenBank/DDBJ whole genome shotgun (WGS) entry which is preliminary data.</text>
</comment>
<organism evidence="4 5">
    <name type="scientific">Symbiodinium microadriaticum</name>
    <name type="common">Dinoflagellate</name>
    <name type="synonym">Zooxanthella microadriatica</name>
    <dbReference type="NCBI Taxonomy" id="2951"/>
    <lineage>
        <taxon>Eukaryota</taxon>
        <taxon>Sar</taxon>
        <taxon>Alveolata</taxon>
        <taxon>Dinophyceae</taxon>
        <taxon>Suessiales</taxon>
        <taxon>Symbiodiniaceae</taxon>
        <taxon>Symbiodinium</taxon>
    </lineage>
</organism>
<sequence>MCIVSSEDRAQSALRAVAQFANVAGQVQHEELRTASLQVAHEALAQCEAHGQRCVQFLLEALQKSTKASASAAEDVIWMVYKVARRSDTAKAWILQAGGVSVLKAALLCHANQAQLLENGVWTVYALEGLRSLAELLEGCRGTSAEEVAVRGAICGALYHLVSPRRKSTSALAAAEVVQPESVVVLLSEVLSIGGLDEDALWATCTTLETLVDKDARLAFVVASRGAFSSQACSKAWCRVSRPEAADGLSMDQIIRDLVLLPVSAASDLVTKGWYTSNFRQIRELVQDPDYQSGEVDPDEPVLEVVVGDANMKATASATPTFVRIFMDRENVGETSLQKKRPFNTPVWNERFLLLPRASFSTRFEVVDTWDRVLGHCTIGTQSLWRAAEHSGQVSVELPLQQGKGLNGKIWVHSRPWDGLPLPERPWWPRAQELHEDTWSPLRMQEGTEEDVVGSLQPEDTGKSRAKVLSSDLFSRIDKDRTGSITRAEFEAALRSGAMSPQSPAPQTQVAQSPSIIWPQPVKPSAQISAPQISMPMSPQAQSPSGVLSQFAATVPPQPVVSPSSTPLVQFAQSMPPQPVKPEAGQASPGSSKDFFAKIDKDGSGSITRAEFERAIRQGELQSQHSMGRGQESLSLPIGKSCSLGVNAGRRRAPRWLRHSDLRRRRSRPCFRAPGRRRPTPSPRPPSSSSLPWPPCHHVSRQRASTFDANKVGACLLALGCHILVQLLRSPRAAGPTGQDIRKVLACLMLALADASPEAVQALQAAGACPALAQEGLQGDGADAEAAMWALGAIGGLKDVLQAMRHCGPGKPSVLSGGAHAVAEVWVPRRIAAYASTSD</sequence>
<proteinExistence type="predicted"/>
<dbReference type="InterPro" id="IPR002048">
    <property type="entry name" value="EF_hand_dom"/>
</dbReference>
<dbReference type="Gene3D" id="1.25.10.10">
    <property type="entry name" value="Leucine-rich Repeat Variant"/>
    <property type="match status" value="1"/>
</dbReference>
<feature type="compositionally biased region" description="Basic residues" evidence="2">
    <location>
        <begin position="667"/>
        <end position="679"/>
    </location>
</feature>